<dbReference type="GO" id="GO:0006281">
    <property type="term" value="P:DNA repair"/>
    <property type="evidence" value="ECO:0007669"/>
    <property type="project" value="UniProtKB-UniRule"/>
</dbReference>
<comment type="caution">
    <text evidence="8">The sequence shown here is derived from an EMBL/GenBank/DDBJ whole genome shotgun (WGS) entry which is preliminary data.</text>
</comment>
<feature type="region of interest" description="Domain III" evidence="6">
    <location>
        <begin position="147"/>
        <end position="199"/>
    </location>
</feature>
<dbReference type="InterPro" id="IPR013849">
    <property type="entry name" value="DNA_helicase_Holl-junc_RuvA_I"/>
</dbReference>
<dbReference type="GO" id="GO:0016787">
    <property type="term" value="F:hydrolase activity"/>
    <property type="evidence" value="ECO:0007669"/>
    <property type="project" value="UniProtKB-KW"/>
</dbReference>
<dbReference type="GO" id="GO:0005737">
    <property type="term" value="C:cytoplasm"/>
    <property type="evidence" value="ECO:0007669"/>
    <property type="project" value="UniProtKB-SubCell"/>
</dbReference>
<evidence type="ECO:0000259" key="7">
    <source>
        <dbReference type="SMART" id="SM00278"/>
    </source>
</evidence>
<dbReference type="RefSeq" id="WP_166919177.1">
    <property type="nucleotide sequence ID" value="NZ_JAASRN010000002.1"/>
</dbReference>
<evidence type="ECO:0000256" key="6">
    <source>
        <dbReference type="HAMAP-Rule" id="MF_00031"/>
    </source>
</evidence>
<dbReference type="NCBIfam" id="TIGR00084">
    <property type="entry name" value="ruvA"/>
    <property type="match status" value="1"/>
</dbReference>
<name>A0A846MQR0_9BACT</name>
<dbReference type="AlphaFoldDB" id="A0A846MQR0"/>
<evidence type="ECO:0000256" key="5">
    <source>
        <dbReference type="ARBA" id="ARBA00023204"/>
    </source>
</evidence>
<dbReference type="HAMAP" id="MF_00031">
    <property type="entry name" value="DNA_HJ_migration_RuvA"/>
    <property type="match status" value="1"/>
</dbReference>
<dbReference type="Pfam" id="PF14520">
    <property type="entry name" value="HHH_5"/>
    <property type="match status" value="1"/>
</dbReference>
<feature type="domain" description="Helix-hairpin-helix DNA-binding motif class 1" evidence="7">
    <location>
        <begin position="74"/>
        <end position="93"/>
    </location>
</feature>
<keyword evidence="8" id="KW-0347">Helicase</keyword>
<keyword evidence="3 6" id="KW-0238">DNA-binding</keyword>
<keyword evidence="5 6" id="KW-0234">DNA repair</keyword>
<evidence type="ECO:0000256" key="1">
    <source>
        <dbReference type="ARBA" id="ARBA00022490"/>
    </source>
</evidence>
<dbReference type="SUPFAM" id="SSF47781">
    <property type="entry name" value="RuvA domain 2-like"/>
    <property type="match status" value="1"/>
</dbReference>
<dbReference type="Proteomes" id="UP000537126">
    <property type="component" value="Unassembled WGS sequence"/>
</dbReference>
<dbReference type="SMART" id="SM00278">
    <property type="entry name" value="HhH1"/>
    <property type="match status" value="2"/>
</dbReference>
<evidence type="ECO:0000256" key="2">
    <source>
        <dbReference type="ARBA" id="ARBA00022763"/>
    </source>
</evidence>
<keyword evidence="9" id="KW-1185">Reference proteome</keyword>
<evidence type="ECO:0000313" key="9">
    <source>
        <dbReference type="Proteomes" id="UP000537126"/>
    </source>
</evidence>
<dbReference type="InterPro" id="IPR036267">
    <property type="entry name" value="RuvA_C_sf"/>
</dbReference>
<dbReference type="InterPro" id="IPR010994">
    <property type="entry name" value="RuvA_2-like"/>
</dbReference>
<dbReference type="InterPro" id="IPR012340">
    <property type="entry name" value="NA-bd_OB-fold"/>
</dbReference>
<dbReference type="Pfam" id="PF07499">
    <property type="entry name" value="RuvA_C"/>
    <property type="match status" value="1"/>
</dbReference>
<feature type="domain" description="Helix-hairpin-helix DNA-binding motif class 1" evidence="7">
    <location>
        <begin position="109"/>
        <end position="128"/>
    </location>
</feature>
<dbReference type="SUPFAM" id="SSF46929">
    <property type="entry name" value="DNA helicase RuvA subunit, C-terminal domain"/>
    <property type="match status" value="1"/>
</dbReference>
<proteinExistence type="inferred from homology"/>
<evidence type="ECO:0000313" key="8">
    <source>
        <dbReference type="EMBL" id="NIK73924.1"/>
    </source>
</evidence>
<keyword evidence="4 6" id="KW-0233">DNA recombination</keyword>
<comment type="similarity">
    <text evidence="6">Belongs to the RuvA family.</text>
</comment>
<dbReference type="GO" id="GO:0048476">
    <property type="term" value="C:Holliday junction resolvase complex"/>
    <property type="evidence" value="ECO:0007669"/>
    <property type="project" value="UniProtKB-UniRule"/>
</dbReference>
<protein>
    <recommendedName>
        <fullName evidence="6">Holliday junction branch migration complex subunit RuvA</fullName>
    </recommendedName>
</protein>
<keyword evidence="8" id="KW-0378">Hydrolase</keyword>
<dbReference type="SUPFAM" id="SSF50249">
    <property type="entry name" value="Nucleic acid-binding proteins"/>
    <property type="match status" value="1"/>
</dbReference>
<dbReference type="Gene3D" id="2.40.50.140">
    <property type="entry name" value="Nucleic acid-binding proteins"/>
    <property type="match status" value="1"/>
</dbReference>
<dbReference type="InterPro" id="IPR011114">
    <property type="entry name" value="RuvA_C"/>
</dbReference>
<dbReference type="Pfam" id="PF01330">
    <property type="entry name" value="RuvA_N"/>
    <property type="match status" value="1"/>
</dbReference>
<dbReference type="EMBL" id="JAASRN010000002">
    <property type="protein sequence ID" value="NIK73924.1"/>
    <property type="molecule type" value="Genomic_DNA"/>
</dbReference>
<dbReference type="Gene3D" id="1.10.150.20">
    <property type="entry name" value="5' to 3' exonuclease, C-terminal subdomain"/>
    <property type="match status" value="1"/>
</dbReference>
<dbReference type="GO" id="GO:0009378">
    <property type="term" value="F:four-way junction helicase activity"/>
    <property type="evidence" value="ECO:0007669"/>
    <property type="project" value="InterPro"/>
</dbReference>
<evidence type="ECO:0000256" key="3">
    <source>
        <dbReference type="ARBA" id="ARBA00023125"/>
    </source>
</evidence>
<comment type="subunit">
    <text evidence="6">Homotetramer. Forms an RuvA(8)-RuvB(12)-Holliday junction (HJ) complex. HJ DNA is sandwiched between 2 RuvA tetramers; dsDNA enters through RuvA and exits via RuvB. An RuvB hexamer assembles on each DNA strand where it exits the tetramer. Each RuvB hexamer is contacted by two RuvA subunits (via domain III) on 2 adjacent RuvB subunits; this complex drives branch migration. In the full resolvosome a probable DNA-RuvA(4)-RuvB(12)-RuvC(2) complex forms which resolves the HJ.</text>
</comment>
<accession>A0A846MQR0</accession>
<dbReference type="GO" id="GO:0006310">
    <property type="term" value="P:DNA recombination"/>
    <property type="evidence" value="ECO:0007669"/>
    <property type="project" value="UniProtKB-UniRule"/>
</dbReference>
<comment type="caution">
    <text evidence="6">Lacks conserved residue(s) required for the propagation of feature annotation.</text>
</comment>
<comment type="domain">
    <text evidence="6">Has three domains with a flexible linker between the domains II and III and assumes an 'L' shape. Domain III is highly mobile and contacts RuvB.</text>
</comment>
<comment type="function">
    <text evidence="6">The RuvA-RuvB-RuvC complex processes Holliday junction (HJ) DNA during genetic recombination and DNA repair, while the RuvA-RuvB complex plays an important role in the rescue of blocked DNA replication forks via replication fork reversal (RFR). RuvA specifically binds to HJ cruciform DNA, conferring on it an open structure. The RuvB hexamer acts as an ATP-dependent pump, pulling dsDNA into and through the RuvAB complex. HJ branch migration allows RuvC to scan DNA until it finds its consensus sequence, where it cleaves and resolves the cruciform DNA.</text>
</comment>
<organism evidence="8 9">
    <name type="scientific">Thermonema lapsum</name>
    <dbReference type="NCBI Taxonomy" id="28195"/>
    <lineage>
        <taxon>Bacteria</taxon>
        <taxon>Pseudomonadati</taxon>
        <taxon>Bacteroidota</taxon>
        <taxon>Cytophagia</taxon>
        <taxon>Cytophagales</taxon>
        <taxon>Thermonemataceae</taxon>
        <taxon>Thermonema</taxon>
    </lineage>
</organism>
<sequence>MFSYIRGVLVQKEPTHVVLDVQGVGYFIKISLNTYAQISAQKGEEQQLYVHFHVQENAHSLYGFASEVEKELFLMLMSVSGIGANTALMMLSAMSPQELTMAIVQEDVKRLKSIKGVGEKTAMRAVVELKDKARKQMPELLPGEGITQPYHRLQDEAVQALVVLGLPKATAEKNVRLVLRSLKGEDIALEELIKRALNV</sequence>
<dbReference type="CDD" id="cd14332">
    <property type="entry name" value="UBA_RuvA_C"/>
    <property type="match status" value="1"/>
</dbReference>
<gene>
    <name evidence="6" type="primary">ruvA</name>
    <name evidence="8" type="ORF">FHS56_001437</name>
</gene>
<dbReference type="GO" id="GO:0005524">
    <property type="term" value="F:ATP binding"/>
    <property type="evidence" value="ECO:0007669"/>
    <property type="project" value="InterPro"/>
</dbReference>
<dbReference type="InterPro" id="IPR000085">
    <property type="entry name" value="RuvA"/>
</dbReference>
<reference evidence="8 9" key="1">
    <citation type="submission" date="2020-03" db="EMBL/GenBank/DDBJ databases">
        <title>Genomic Encyclopedia of Type Strains, Phase IV (KMG-IV): sequencing the most valuable type-strain genomes for metagenomic binning, comparative biology and taxonomic classification.</title>
        <authorList>
            <person name="Goeker M."/>
        </authorList>
    </citation>
    <scope>NUCLEOTIDE SEQUENCE [LARGE SCALE GENOMIC DNA]</scope>
    <source>
        <strain evidence="8 9">DSM 5718</strain>
    </source>
</reference>
<evidence type="ECO:0000256" key="4">
    <source>
        <dbReference type="ARBA" id="ARBA00023172"/>
    </source>
</evidence>
<keyword evidence="8" id="KW-0067">ATP-binding</keyword>
<dbReference type="GO" id="GO:0000400">
    <property type="term" value="F:four-way junction DNA binding"/>
    <property type="evidence" value="ECO:0007669"/>
    <property type="project" value="UniProtKB-UniRule"/>
</dbReference>
<keyword evidence="2 6" id="KW-0227">DNA damage</keyword>
<dbReference type="Gene3D" id="1.10.8.10">
    <property type="entry name" value="DNA helicase RuvA subunit, C-terminal domain"/>
    <property type="match status" value="1"/>
</dbReference>
<comment type="subcellular location">
    <subcellularLocation>
        <location evidence="6">Cytoplasm</location>
    </subcellularLocation>
</comment>
<keyword evidence="1 6" id="KW-0963">Cytoplasm</keyword>
<keyword evidence="8" id="KW-0547">Nucleotide-binding</keyword>
<dbReference type="InterPro" id="IPR003583">
    <property type="entry name" value="Hlx-hairpin-Hlx_DNA-bd_motif"/>
</dbReference>
<dbReference type="GO" id="GO:0009379">
    <property type="term" value="C:Holliday junction helicase complex"/>
    <property type="evidence" value="ECO:0007669"/>
    <property type="project" value="InterPro"/>
</dbReference>